<evidence type="ECO:0000313" key="4">
    <source>
        <dbReference type="Proteomes" id="UP000425817"/>
    </source>
</evidence>
<dbReference type="InterPro" id="IPR022053">
    <property type="entry name" value="DUF3613"/>
</dbReference>
<dbReference type="AlphaFoldDB" id="A0A6I6HMP7"/>
<dbReference type="EMBL" id="CP046622">
    <property type="protein sequence ID" value="QGW84160.1"/>
    <property type="molecule type" value="Genomic_DNA"/>
</dbReference>
<feature type="region of interest" description="Disordered" evidence="1">
    <location>
        <begin position="28"/>
        <end position="62"/>
    </location>
</feature>
<reference evidence="3 4" key="1">
    <citation type="submission" date="2019-12" db="EMBL/GenBank/DDBJ databases">
        <title>Hybrid Genome Assemblies of two High G+C Isolates from Undergraduate Microbiology Courses.</title>
        <authorList>
            <person name="Ne Ville C.J."/>
            <person name="Enright D."/>
            <person name="Hernandez I."/>
            <person name="Dodsworth J."/>
            <person name="Orwin P.M."/>
        </authorList>
    </citation>
    <scope>NUCLEOTIDE SEQUENCE [LARGE SCALE GENOMIC DNA]</scope>
    <source>
        <strain evidence="3 4">CSUSB</strain>
    </source>
</reference>
<proteinExistence type="predicted"/>
<evidence type="ECO:0000256" key="1">
    <source>
        <dbReference type="SAM" id="MobiDB-lite"/>
    </source>
</evidence>
<evidence type="ECO:0000256" key="2">
    <source>
        <dbReference type="SAM" id="SignalP"/>
    </source>
</evidence>
<keyword evidence="2" id="KW-0732">Signal</keyword>
<gene>
    <name evidence="3" type="ORF">GOQ09_22415</name>
</gene>
<organism evidence="3 4">
    <name type="scientific">Variovorax paradoxus</name>
    <dbReference type="NCBI Taxonomy" id="34073"/>
    <lineage>
        <taxon>Bacteria</taxon>
        <taxon>Pseudomonadati</taxon>
        <taxon>Pseudomonadota</taxon>
        <taxon>Betaproteobacteria</taxon>
        <taxon>Burkholderiales</taxon>
        <taxon>Comamonadaceae</taxon>
        <taxon>Variovorax</taxon>
    </lineage>
</organism>
<protein>
    <submittedName>
        <fullName evidence="3">DUF3613 domain-containing protein</fullName>
    </submittedName>
</protein>
<dbReference type="OrthoDB" id="8797260at2"/>
<evidence type="ECO:0000313" key="3">
    <source>
        <dbReference type="EMBL" id="QGW84160.1"/>
    </source>
</evidence>
<name>A0A6I6HMP7_VARPD</name>
<feature type="chain" id="PRO_5026313519" evidence="2">
    <location>
        <begin position="27"/>
        <end position="129"/>
    </location>
</feature>
<accession>A0A6I6HMP7</accession>
<dbReference type="RefSeq" id="WP_157615856.1">
    <property type="nucleotide sequence ID" value="NZ_CP046622.1"/>
</dbReference>
<dbReference type="Proteomes" id="UP000425817">
    <property type="component" value="Chromosome"/>
</dbReference>
<feature type="region of interest" description="Disordered" evidence="1">
    <location>
        <begin position="106"/>
        <end position="129"/>
    </location>
</feature>
<dbReference type="Pfam" id="PF12266">
    <property type="entry name" value="DUF3613"/>
    <property type="match status" value="1"/>
</dbReference>
<sequence length="129" mass="13604">MNHQLAERIALTAALFFMATAVSAQAVPPASQPAEALKAQEAREVEAEAEAEEFESPPPLLMGDATQSLLAWQRSGEIASRTPRPIAGSIASRSYERYIKSFEHPIPEHLGSTVSKSKGGGGASSSAGR</sequence>
<feature type="signal peptide" evidence="2">
    <location>
        <begin position="1"/>
        <end position="26"/>
    </location>
</feature>